<proteinExistence type="predicted"/>
<dbReference type="OrthoDB" id="2748837at2759"/>
<dbReference type="SUPFAM" id="SSF53098">
    <property type="entry name" value="Ribonuclease H-like"/>
    <property type="match status" value="1"/>
</dbReference>
<keyword evidence="5" id="KW-0539">Nucleus</keyword>
<dbReference type="AlphaFoldDB" id="A0A074RD52"/>
<evidence type="ECO:0000256" key="1">
    <source>
        <dbReference type="ARBA" id="ARBA00004123"/>
    </source>
</evidence>
<evidence type="ECO:0000256" key="3">
    <source>
        <dbReference type="ARBA" id="ARBA00022771"/>
    </source>
</evidence>
<evidence type="ECO:0000256" key="5">
    <source>
        <dbReference type="ARBA" id="ARBA00023242"/>
    </source>
</evidence>
<feature type="non-terminal residue" evidence="6">
    <location>
        <position position="141"/>
    </location>
</feature>
<evidence type="ECO:0000313" key="7">
    <source>
        <dbReference type="Proteomes" id="UP000027456"/>
    </source>
</evidence>
<keyword evidence="3" id="KW-0863">Zinc-finger</keyword>
<dbReference type="InterPro" id="IPR052035">
    <property type="entry name" value="ZnF_BED_domain_contain"/>
</dbReference>
<comment type="subcellular location">
    <subcellularLocation>
        <location evidence="1">Nucleus</location>
    </subcellularLocation>
</comment>
<reference evidence="6 7" key="1">
    <citation type="submission" date="2013-12" db="EMBL/GenBank/DDBJ databases">
        <authorList>
            <person name="Cubeta M."/>
            <person name="Pakala S."/>
            <person name="Fedorova N."/>
            <person name="Thomas E."/>
            <person name="Dean R."/>
            <person name="Jabaji S."/>
            <person name="Neate S."/>
            <person name="Toda T."/>
            <person name="Tavantzis S."/>
            <person name="Vilgalys R."/>
            <person name="Bharathan N."/>
            <person name="Pakala S."/>
            <person name="Losada L.S."/>
            <person name="Zafar N."/>
            <person name="Nierman W."/>
        </authorList>
    </citation>
    <scope>NUCLEOTIDE SEQUENCE [LARGE SCALE GENOMIC DNA]</scope>
    <source>
        <strain evidence="6 7">123E</strain>
    </source>
</reference>
<evidence type="ECO:0000313" key="6">
    <source>
        <dbReference type="EMBL" id="KEP45111.1"/>
    </source>
</evidence>
<keyword evidence="2" id="KW-0479">Metal-binding</keyword>
<dbReference type="PANTHER" id="PTHR46481:SF10">
    <property type="entry name" value="ZINC FINGER BED DOMAIN-CONTAINING PROTEIN 39"/>
    <property type="match status" value="1"/>
</dbReference>
<evidence type="ECO:0000256" key="2">
    <source>
        <dbReference type="ARBA" id="ARBA00022723"/>
    </source>
</evidence>
<evidence type="ECO:0000256" key="4">
    <source>
        <dbReference type="ARBA" id="ARBA00022833"/>
    </source>
</evidence>
<dbReference type="EMBL" id="AZST01002239">
    <property type="protein sequence ID" value="KEP45111.1"/>
    <property type="molecule type" value="Genomic_DNA"/>
</dbReference>
<accession>A0A074RD52</accession>
<dbReference type="STRING" id="1423351.A0A074RD52"/>
<dbReference type="InterPro" id="IPR012337">
    <property type="entry name" value="RNaseH-like_sf"/>
</dbReference>
<sequence>MLPDPTTLRRDTQRVYEQNMQAIRCYFRKIDHIHLAMDGWTAPTSRSYLGIVIIWQNMGEMHRAILEFIQLKKRHTGEYLAQRTSECLNKYELGSKLLTVCMDNASNNNTFTTELQRRFPSFGGPKFRSRCGAHISNLMAK</sequence>
<dbReference type="HOGENOM" id="CLU_1830049_0_0_1"/>
<keyword evidence="7" id="KW-1185">Reference proteome</keyword>
<protein>
    <submittedName>
        <fullName evidence="6">Putative AC transposase</fullName>
    </submittedName>
</protein>
<organism evidence="6 7">
    <name type="scientific">Rhizoctonia solani 123E</name>
    <dbReference type="NCBI Taxonomy" id="1423351"/>
    <lineage>
        <taxon>Eukaryota</taxon>
        <taxon>Fungi</taxon>
        <taxon>Dikarya</taxon>
        <taxon>Basidiomycota</taxon>
        <taxon>Agaricomycotina</taxon>
        <taxon>Agaricomycetes</taxon>
        <taxon>Cantharellales</taxon>
        <taxon>Ceratobasidiaceae</taxon>
        <taxon>Rhizoctonia</taxon>
    </lineage>
</organism>
<dbReference type="GO" id="GO:0008270">
    <property type="term" value="F:zinc ion binding"/>
    <property type="evidence" value="ECO:0007669"/>
    <property type="project" value="UniProtKB-KW"/>
</dbReference>
<dbReference type="Proteomes" id="UP000027456">
    <property type="component" value="Unassembled WGS sequence"/>
</dbReference>
<dbReference type="GO" id="GO:0005634">
    <property type="term" value="C:nucleus"/>
    <property type="evidence" value="ECO:0007669"/>
    <property type="project" value="UniProtKB-SubCell"/>
</dbReference>
<dbReference type="PANTHER" id="PTHR46481">
    <property type="entry name" value="ZINC FINGER BED DOMAIN-CONTAINING PROTEIN 4"/>
    <property type="match status" value="1"/>
</dbReference>
<keyword evidence="4" id="KW-0862">Zinc</keyword>
<name>A0A074RD52_9AGAM</name>
<gene>
    <name evidence="6" type="ORF">V565_316970</name>
</gene>
<comment type="caution">
    <text evidence="6">The sequence shown here is derived from an EMBL/GenBank/DDBJ whole genome shotgun (WGS) entry which is preliminary data.</text>
</comment>